<evidence type="ECO:0000256" key="1">
    <source>
        <dbReference type="SAM" id="MobiDB-lite"/>
    </source>
</evidence>
<reference evidence="4 5" key="1">
    <citation type="submission" date="2016-02" db="EMBL/GenBank/DDBJ databases">
        <title>Genome analysis of coral dinoflagellate symbionts highlights evolutionary adaptations to a symbiotic lifestyle.</title>
        <authorList>
            <person name="Aranda M."/>
            <person name="Li Y."/>
            <person name="Liew Y.J."/>
            <person name="Baumgarten S."/>
            <person name="Simakov O."/>
            <person name="Wilson M."/>
            <person name="Piel J."/>
            <person name="Ashoor H."/>
            <person name="Bougouffa S."/>
            <person name="Bajic V.B."/>
            <person name="Ryu T."/>
            <person name="Ravasi T."/>
            <person name="Bayer T."/>
            <person name="Micklem G."/>
            <person name="Kim H."/>
            <person name="Bhak J."/>
            <person name="Lajeunesse T.C."/>
            <person name="Voolstra C.R."/>
        </authorList>
    </citation>
    <scope>NUCLEOTIDE SEQUENCE [LARGE SCALE GENOMIC DNA]</scope>
    <source>
        <strain evidence="4 5">CCMP2467</strain>
    </source>
</reference>
<gene>
    <name evidence="4" type="ORF">AK812_SmicGene40044</name>
</gene>
<dbReference type="OrthoDB" id="413222at2759"/>
<feature type="compositionally biased region" description="Low complexity" evidence="1">
    <location>
        <begin position="119"/>
        <end position="128"/>
    </location>
</feature>
<protein>
    <submittedName>
        <fullName evidence="4">LINE-1 retrotransposable element ORF2 protein</fullName>
    </submittedName>
</protein>
<proteinExistence type="predicted"/>
<dbReference type="Proteomes" id="UP000186817">
    <property type="component" value="Unassembled WGS sequence"/>
</dbReference>
<dbReference type="InterPro" id="IPR000477">
    <property type="entry name" value="RT_dom"/>
</dbReference>
<feature type="region of interest" description="Disordered" evidence="1">
    <location>
        <begin position="268"/>
        <end position="347"/>
    </location>
</feature>
<feature type="chain" id="PRO_5012457957" evidence="2">
    <location>
        <begin position="19"/>
        <end position="2017"/>
    </location>
</feature>
<dbReference type="Pfam" id="PF00078">
    <property type="entry name" value="RVT_1"/>
    <property type="match status" value="1"/>
</dbReference>
<keyword evidence="5" id="KW-1185">Reference proteome</keyword>
<feature type="region of interest" description="Disordered" evidence="1">
    <location>
        <begin position="1476"/>
        <end position="1503"/>
    </location>
</feature>
<dbReference type="InterPro" id="IPR005135">
    <property type="entry name" value="Endo/exonuclease/phosphatase"/>
</dbReference>
<feature type="signal peptide" evidence="2">
    <location>
        <begin position="1"/>
        <end position="18"/>
    </location>
</feature>
<organism evidence="4 5">
    <name type="scientific">Symbiodinium microadriaticum</name>
    <name type="common">Dinoflagellate</name>
    <name type="synonym">Zooxanthella microadriatica</name>
    <dbReference type="NCBI Taxonomy" id="2951"/>
    <lineage>
        <taxon>Eukaryota</taxon>
        <taxon>Sar</taxon>
        <taxon>Alveolata</taxon>
        <taxon>Dinophyceae</taxon>
        <taxon>Suessiales</taxon>
        <taxon>Symbiodiniaceae</taxon>
        <taxon>Symbiodinium</taxon>
    </lineage>
</organism>
<accession>A0A1Q9C9N3</accession>
<feature type="domain" description="Reverse transcriptase" evidence="3">
    <location>
        <begin position="972"/>
        <end position="1282"/>
    </location>
</feature>
<dbReference type="EMBL" id="LSRX01001461">
    <property type="protein sequence ID" value="OLP79644.1"/>
    <property type="molecule type" value="Genomic_DNA"/>
</dbReference>
<evidence type="ECO:0000259" key="3">
    <source>
        <dbReference type="PROSITE" id="PS50878"/>
    </source>
</evidence>
<dbReference type="SUPFAM" id="SSF56219">
    <property type="entry name" value="DNase I-like"/>
    <property type="match status" value="1"/>
</dbReference>
<dbReference type="Gene3D" id="3.60.10.10">
    <property type="entry name" value="Endonuclease/exonuclease/phosphatase"/>
    <property type="match status" value="1"/>
</dbReference>
<feature type="compositionally biased region" description="Acidic residues" evidence="1">
    <location>
        <begin position="172"/>
        <end position="195"/>
    </location>
</feature>
<sequence>MLMLLLPLALSLASFGLCYIVFEELALHQGEMIRCPAHVLVRMHVCWQFHAESSVSNRQIGMQLYHCSCEGSRAQEYQGTLKTGQVCCMVERLADSSSGEYVNMLNEEEEPLDTLTAGNLTATGTASTDAAPAASGEAGRTPWQPRVIRDRLGQLVREPTGPPPIVLEAEDYEDSDEWAAEQEESSQNLEEDEMVEPTRAEASLAEMDPNYRHISLAMSTAISEVLRRHGNTQETFHVLSVPPIDWLHTKGFKMVTVPLTKEMRRHPNLLKCSDGPRFAPPHADRSEMTDAEEAADEELAALRSELEDDTEGNGDHSTRMHSSTAPTSSMASGTATSSTMGPQRRYSPRTFMSRWSIEATDYLQLMLMSVGSTTIMDGEGQIRKRALRRAIERAHNSTDGYTWYKGRRLHHQQLCSGKFRQEQPKIQTQQTLKNQREARTLRMISWNTGGLHSARYNEVLVWLDAQASAGRPVDLLFLQETHWKQDYEYVATPVEGKALQYRVIHSAGDDKAGLMCMIRTGIVPDSRIRHHALLPGRLLHIRLMFPTPVDIMNTYQFAWNPNKAVGEGHDTKYKVDTLMRQRRRVWKQLEQWLRGTPHRHGCLIVGDLNTPVVSEPPVSGTGIVDNQRTQQQDQETFQEMLRSHHCSVLNSWSASGWKARTFIPPGPDDRKQGTQIDFFIARGVMDTAMSRQATPFDAPFVPTTGCRHRPLQAEFTLPRIRYHRDPSKTSAQQVRAHLRHPQQAIDMLGQIAADLDQAHEMDDLDQVLLRGWEIVKGQASTRQVPQDLQAHQVSTRDRVMYMWRLRADLRQLGNDYSEDAAGRTLKGIWDSWSKAAKLQRANRQLRKDCRQRKTLKIIDAVNSDNVFVAAKRFAPKQPRRRLQLRSKEGHLQSHEAEFEQICSYFRDLFKGPAPKQCPLPEQVTFTEEEVSQALGKLAAGKAMPSTSAPAAIWKLASAQVTPLLCKQFSAVLVAGATELPAEWSQSELVLLPKPGKSLTSPSQLRPINLLPLQAKVLGAMLAMRLQEYAQWFLWEVPQYAYLQGRSLGQALERVAGQCAAIRSKLQAQTCNPHAKKEGHRLTQVGGGCFLSLDISKAYDHVDWGDLTQALAAAKVPESLISLIMMIHREARIRIQHCGHECTIAMGRGLRQGCSLAPILWSIYSGWVLTKLHRPGLVDIPKCNTSYADDLFFGWTVSSGQEMATVYRAIRHILEGLGKQGLQLSLDKTVIVLGLKGPGAATCLKRYVVERAGMQGQFMKFQIGGEAAYVKIVKQHLYLGAQISFQKYEQATAKHRMGLAKGAYTRLAPVLKCRTVPLKLRLHLWQGTILPTLLHGLDCLGLLPTEAAQMMTVFYQQARAIAKSFSMYTHETNMQFAQRLKLASPLRRLLKAIDIRAKTDSDLSLSLRAGDVQLQWRHFVRGQLSEAQDALGTSAGPKPQQSCSLLKVQDIIPEVFTCSECGISYGTQAEALSNMNEDHSQADQTNGEHRQKYHKGGPKGVQGHRELPVEGGRVDGHGPSSQAAIQMLTTVVIRHESQHAIARQDTSYVLFVRTDVPDSPAKSTFAVAQQWQETKAKTPEKLRHPMRAILFQHVIKVTMEKFELMVASPSSRSTAVSLDWMSTDEQKVNGLKWDPEARKHVKDDHIQPLGIQEIREALQEILEYTSQNLTMMLEIGLRSVGGSGSLLATGGHATECIGPALSSHHGLMNLRLGNRGNHCYGNSALRGFIAAAVARGGMITMFEGAMLGFIESLLQRTGIVFLWEQPFWAALTGEWELPSRQHDGVEFILFLLNRLPFTADHATATWQDALHAFSMPPGVLIVQIGPDLWNISMNSTVREVFVDVITPFGATTTRTIQVFSLPPKNATAIINRKMDEARTSDPETAVNTLMTIININQEPRNEHVSRSVTDQSLLKPLTSRVPAKIDKPGEGEILLDLKAPDENCVREVMIQATAAAPVTMNTATNQAVVTNALIDQGLKDVESMNLLEDLVQRSAAAGLFDINDPSLITARGSDHLDR</sequence>
<feature type="region of interest" description="Disordered" evidence="1">
    <location>
        <begin position="119"/>
        <end position="146"/>
    </location>
</feature>
<feature type="compositionally biased region" description="Low complexity" evidence="1">
    <location>
        <begin position="322"/>
        <end position="342"/>
    </location>
</feature>
<comment type="caution">
    <text evidence="4">The sequence shown here is derived from an EMBL/GenBank/DDBJ whole genome shotgun (WGS) entry which is preliminary data.</text>
</comment>
<feature type="compositionally biased region" description="Basic and acidic residues" evidence="1">
    <location>
        <begin position="1476"/>
        <end position="1489"/>
    </location>
</feature>
<name>A0A1Q9C9N3_SYMMI</name>
<dbReference type="PROSITE" id="PS50878">
    <property type="entry name" value="RT_POL"/>
    <property type="match status" value="1"/>
</dbReference>
<evidence type="ECO:0000313" key="5">
    <source>
        <dbReference type="Proteomes" id="UP000186817"/>
    </source>
</evidence>
<evidence type="ECO:0000256" key="2">
    <source>
        <dbReference type="SAM" id="SignalP"/>
    </source>
</evidence>
<feature type="compositionally biased region" description="Acidic residues" evidence="1">
    <location>
        <begin position="289"/>
        <end position="299"/>
    </location>
</feature>
<feature type="region of interest" description="Disordered" evidence="1">
    <location>
        <begin position="172"/>
        <end position="198"/>
    </location>
</feature>
<dbReference type="PANTHER" id="PTHR19446">
    <property type="entry name" value="REVERSE TRANSCRIPTASES"/>
    <property type="match status" value="1"/>
</dbReference>
<dbReference type="Pfam" id="PF03372">
    <property type="entry name" value="Exo_endo_phos"/>
    <property type="match status" value="1"/>
</dbReference>
<dbReference type="GO" id="GO:0003824">
    <property type="term" value="F:catalytic activity"/>
    <property type="evidence" value="ECO:0007669"/>
    <property type="project" value="InterPro"/>
</dbReference>
<dbReference type="InterPro" id="IPR036691">
    <property type="entry name" value="Endo/exonu/phosph_ase_sf"/>
</dbReference>
<evidence type="ECO:0000313" key="4">
    <source>
        <dbReference type="EMBL" id="OLP79644.1"/>
    </source>
</evidence>
<keyword evidence="2" id="KW-0732">Signal</keyword>